<feature type="transmembrane region" description="Helical" evidence="5">
    <location>
        <begin position="94"/>
        <end position="112"/>
    </location>
</feature>
<feature type="transmembrane region" description="Helical" evidence="5">
    <location>
        <begin position="203"/>
        <end position="225"/>
    </location>
</feature>
<feature type="transmembrane region" description="Helical" evidence="5">
    <location>
        <begin position="237"/>
        <end position="256"/>
    </location>
</feature>
<evidence type="ECO:0000313" key="7">
    <source>
        <dbReference type="Proteomes" id="UP001139502"/>
    </source>
</evidence>
<dbReference type="InterPro" id="IPR044878">
    <property type="entry name" value="UbiA_sf"/>
</dbReference>
<accession>A0A9X2KH85</accession>
<keyword evidence="7" id="KW-1185">Reference proteome</keyword>
<dbReference type="AlphaFoldDB" id="A0A9X2KH85"/>
<comment type="subcellular location">
    <subcellularLocation>
        <location evidence="1">Membrane</location>
        <topology evidence="1">Multi-pass membrane protein</topology>
    </subcellularLocation>
</comment>
<dbReference type="NCBIfam" id="NF009608">
    <property type="entry name" value="PRK13105.1"/>
    <property type="match status" value="1"/>
</dbReference>
<keyword evidence="4 5" id="KW-0472">Membrane</keyword>
<feature type="transmembrane region" description="Helical" evidence="5">
    <location>
        <begin position="118"/>
        <end position="137"/>
    </location>
</feature>
<evidence type="ECO:0000256" key="4">
    <source>
        <dbReference type="ARBA" id="ARBA00023136"/>
    </source>
</evidence>
<evidence type="ECO:0000256" key="2">
    <source>
        <dbReference type="ARBA" id="ARBA00022692"/>
    </source>
</evidence>
<comment type="caution">
    <text evidence="6">The sequence shown here is derived from an EMBL/GenBank/DDBJ whole genome shotgun (WGS) entry which is preliminary data.</text>
</comment>
<dbReference type="Gene3D" id="1.20.120.1780">
    <property type="entry name" value="UbiA prenyltransferase"/>
    <property type="match status" value="1"/>
</dbReference>
<protein>
    <submittedName>
        <fullName evidence="6">Prenyltransferase</fullName>
    </submittedName>
</protein>
<dbReference type="RefSeq" id="WP_254165904.1">
    <property type="nucleotide sequence ID" value="NZ_JANAFB010000011.1"/>
</dbReference>
<gene>
    <name evidence="6" type="ORF">NBM05_06215</name>
</gene>
<evidence type="ECO:0000313" key="6">
    <source>
        <dbReference type="EMBL" id="MCP3425617.1"/>
    </source>
</evidence>
<feature type="transmembrane region" description="Helical" evidence="5">
    <location>
        <begin position="268"/>
        <end position="290"/>
    </location>
</feature>
<keyword evidence="2 5" id="KW-0812">Transmembrane</keyword>
<feature type="transmembrane region" description="Helical" evidence="5">
    <location>
        <begin position="158"/>
        <end position="183"/>
    </location>
</feature>
<dbReference type="Gene3D" id="1.10.357.140">
    <property type="entry name" value="UbiA prenyltransferase"/>
    <property type="match status" value="1"/>
</dbReference>
<dbReference type="InterPro" id="IPR000537">
    <property type="entry name" value="UbiA_prenyltransferase"/>
</dbReference>
<organism evidence="6 7">
    <name type="scientific">Rothia santali</name>
    <dbReference type="NCBI Taxonomy" id="2949643"/>
    <lineage>
        <taxon>Bacteria</taxon>
        <taxon>Bacillati</taxon>
        <taxon>Actinomycetota</taxon>
        <taxon>Actinomycetes</taxon>
        <taxon>Micrococcales</taxon>
        <taxon>Micrococcaceae</taxon>
        <taxon>Rothia</taxon>
    </lineage>
</organism>
<dbReference type="Proteomes" id="UP001139502">
    <property type="component" value="Unassembled WGS sequence"/>
</dbReference>
<dbReference type="Pfam" id="PF01040">
    <property type="entry name" value="UbiA"/>
    <property type="match status" value="1"/>
</dbReference>
<proteinExistence type="predicted"/>
<evidence type="ECO:0000256" key="3">
    <source>
        <dbReference type="ARBA" id="ARBA00022989"/>
    </source>
</evidence>
<keyword evidence="3 5" id="KW-1133">Transmembrane helix</keyword>
<feature type="transmembrane region" description="Helical" evidence="5">
    <location>
        <begin position="31"/>
        <end position="55"/>
    </location>
</feature>
<dbReference type="EMBL" id="JANAFB010000011">
    <property type="protein sequence ID" value="MCP3425617.1"/>
    <property type="molecule type" value="Genomic_DNA"/>
</dbReference>
<evidence type="ECO:0000256" key="5">
    <source>
        <dbReference type="SAM" id="Phobius"/>
    </source>
</evidence>
<name>A0A9X2KH85_9MICC</name>
<dbReference type="GO" id="GO:0016765">
    <property type="term" value="F:transferase activity, transferring alkyl or aryl (other than methyl) groups"/>
    <property type="evidence" value="ECO:0007669"/>
    <property type="project" value="InterPro"/>
</dbReference>
<reference evidence="6" key="1">
    <citation type="submission" date="2022-06" db="EMBL/GenBank/DDBJ databases">
        <title>Rothia sp. isolated from sandalwood seedling.</title>
        <authorList>
            <person name="Tuikhar N."/>
            <person name="Kirdat K."/>
            <person name="Thorat V."/>
            <person name="Swetha P."/>
            <person name="Padma S."/>
            <person name="Sundararaj R."/>
            <person name="Yadav A."/>
        </authorList>
    </citation>
    <scope>NUCLEOTIDE SEQUENCE</scope>
    <source>
        <strain evidence="6">AR01</strain>
    </source>
</reference>
<dbReference type="GO" id="GO:0016020">
    <property type="term" value="C:membrane"/>
    <property type="evidence" value="ECO:0007669"/>
    <property type="project" value="UniProtKB-SubCell"/>
</dbReference>
<sequence>MSTRQLTPARILSAVLLSSRPLSWINTAYPFAAAYLLVGGGLDARLAIGTLFFLIPYNIAMYGINDVFDYESDLRNPRKGGVEGAVLAKPLHPWILGASAVTVIPFAAYLWAVGNLASGLWLVVSLFAVVAYSAKGLRFKERPFLDSMTSSAHFVTPAIVGATLTGVALGWGFWAPMLAFFLWGMASQALGAVQDMAADREAGIGSIATVIGASRTAVAATLLYAASAVLLLFRDDVGVLAAVIPLMYAFNAGRFIGLPDAECERARAAWQVFLRLNFFAGFLLTMLFLWMRVV</sequence>
<evidence type="ECO:0000256" key="1">
    <source>
        <dbReference type="ARBA" id="ARBA00004141"/>
    </source>
</evidence>
<dbReference type="CDD" id="cd13966">
    <property type="entry name" value="PT_UbiA_4"/>
    <property type="match status" value="1"/>
</dbReference>